<evidence type="ECO:0000256" key="2">
    <source>
        <dbReference type="ARBA" id="ARBA00023157"/>
    </source>
</evidence>
<feature type="domain" description="UMOD/GP2/OIT3-like D8C" evidence="4">
    <location>
        <begin position="71"/>
        <end position="132"/>
    </location>
</feature>
<evidence type="ECO:0000313" key="6">
    <source>
        <dbReference type="Proteomes" id="UP000009022"/>
    </source>
</evidence>
<dbReference type="eggNOG" id="ENOG502S9G5">
    <property type="taxonomic scope" value="Eukaryota"/>
</dbReference>
<accession>B3RRK1</accession>
<dbReference type="InterPro" id="IPR057774">
    <property type="entry name" value="D8C_UMOD/GP2/OIT3-like"/>
</dbReference>
<feature type="signal peptide" evidence="3">
    <location>
        <begin position="1"/>
        <end position="22"/>
    </location>
</feature>
<sequence length="272" mass="31124">MFKNLFVARIFWVAVLVIPLFASDPCQDYHPLNDAGRSISSEVDTIFKCDKSLIHQWYRFTDGNKSELILNKCAKAYGKCGTISPGWMQGTHPAVADDIVNRTVCFYRDENCCASKSQIQVKNCGSFMVYRLPPLPNIPVCRRYCTTAMDPCDYYDTLSDISRSDTTLSTNSLQQNYLCDDHLNNTWYRFKYGEVDHIIKTECIEANSKCGTYSPGWMLEEHPTVHCSLKISFNGKVSWTIGYTSSQNTYTSDKDWHHKKSSLINIREFISS</sequence>
<name>B3RRK1_TRIAD</name>
<dbReference type="GeneID" id="6751571"/>
<dbReference type="OrthoDB" id="5945012at2759"/>
<keyword evidence="2" id="KW-1015">Disulfide bond</keyword>
<dbReference type="EMBL" id="DS985243">
    <property type="protein sequence ID" value="EDV26360.1"/>
    <property type="molecule type" value="Genomic_DNA"/>
</dbReference>
<evidence type="ECO:0000259" key="4">
    <source>
        <dbReference type="Pfam" id="PF23283"/>
    </source>
</evidence>
<keyword evidence="6" id="KW-1185">Reference proteome</keyword>
<dbReference type="CTD" id="6751571"/>
<feature type="chain" id="PRO_5002796871" description="UMOD/GP2/OIT3-like D8C domain-containing protein" evidence="3">
    <location>
        <begin position="23"/>
        <end position="272"/>
    </location>
</feature>
<organism evidence="5 6">
    <name type="scientific">Trichoplax adhaerens</name>
    <name type="common">Trichoplax reptans</name>
    <dbReference type="NCBI Taxonomy" id="10228"/>
    <lineage>
        <taxon>Eukaryota</taxon>
        <taxon>Metazoa</taxon>
        <taxon>Placozoa</taxon>
        <taxon>Uniplacotomia</taxon>
        <taxon>Trichoplacea</taxon>
        <taxon>Trichoplacidae</taxon>
        <taxon>Trichoplax</taxon>
    </lineage>
</organism>
<dbReference type="OMA" id="ECIEANS"/>
<evidence type="ECO:0000313" key="5">
    <source>
        <dbReference type="EMBL" id="EDV26360.1"/>
    </source>
</evidence>
<dbReference type="HOGENOM" id="CLU_1024252_0_0_1"/>
<dbReference type="RefSeq" id="XP_002110356.1">
    <property type="nucleotide sequence ID" value="XM_002110320.1"/>
</dbReference>
<dbReference type="PANTHER" id="PTHR36191:SF4">
    <property type="entry name" value="VWFD DOMAIN-CONTAINING PROTEIN"/>
    <property type="match status" value="1"/>
</dbReference>
<dbReference type="PANTHER" id="PTHR36191">
    <property type="entry name" value="ENDO/EXONUCLEASE/PHOSPHATASE DOMAIN-CONTAINING PROTEIN-RELATED"/>
    <property type="match status" value="1"/>
</dbReference>
<dbReference type="InParanoid" id="B3RRK1"/>
<gene>
    <name evidence="5" type="ORF">TRIADDRAFT_54271</name>
</gene>
<reference evidence="5 6" key="1">
    <citation type="journal article" date="2008" name="Nature">
        <title>The Trichoplax genome and the nature of placozoans.</title>
        <authorList>
            <person name="Srivastava M."/>
            <person name="Begovic E."/>
            <person name="Chapman J."/>
            <person name="Putnam N.H."/>
            <person name="Hellsten U."/>
            <person name="Kawashima T."/>
            <person name="Kuo A."/>
            <person name="Mitros T."/>
            <person name="Salamov A."/>
            <person name="Carpenter M.L."/>
            <person name="Signorovitch A.Y."/>
            <person name="Moreno M.A."/>
            <person name="Kamm K."/>
            <person name="Grimwood J."/>
            <person name="Schmutz J."/>
            <person name="Shapiro H."/>
            <person name="Grigoriev I.V."/>
            <person name="Buss L.W."/>
            <person name="Schierwater B."/>
            <person name="Dellaporta S.L."/>
            <person name="Rokhsar D.S."/>
        </authorList>
    </citation>
    <scope>NUCLEOTIDE SEQUENCE [LARGE SCALE GENOMIC DNA]</scope>
    <source>
        <strain evidence="5 6">Grell-BS-1999</strain>
    </source>
</reference>
<evidence type="ECO:0000256" key="1">
    <source>
        <dbReference type="ARBA" id="ARBA00022729"/>
    </source>
</evidence>
<dbReference type="Proteomes" id="UP000009022">
    <property type="component" value="Unassembled WGS sequence"/>
</dbReference>
<dbReference type="AlphaFoldDB" id="B3RRK1"/>
<keyword evidence="1 3" id="KW-0732">Signal</keyword>
<evidence type="ECO:0000256" key="3">
    <source>
        <dbReference type="SAM" id="SignalP"/>
    </source>
</evidence>
<proteinExistence type="predicted"/>
<dbReference type="PhylomeDB" id="B3RRK1"/>
<dbReference type="Pfam" id="PF23283">
    <property type="entry name" value="D8C_UMOD"/>
    <property type="match status" value="1"/>
</dbReference>
<dbReference type="KEGG" id="tad:TRIADDRAFT_54271"/>
<protein>
    <recommendedName>
        <fullName evidence="4">UMOD/GP2/OIT3-like D8C domain-containing protein</fullName>
    </recommendedName>
</protein>